<evidence type="ECO:0000313" key="6">
    <source>
        <dbReference type="Proteomes" id="UP000824124"/>
    </source>
</evidence>
<sequence>MKKILSLVMVLAMVLAIGAGCGGDDTPQGGTQTDGKVVKVGIFEPASGENGAGGKQEVLGIRYAHSLQPTVTIGGEEYTVELVEVDNQSDTTKAVTAAQSLASSGVSVVLGSYGSGVSIAAGDTFKTAQIPAIGVSCTNPQVTQDNEYYFRVCFLDPFQGTVMANFAKDEMKADTAFVITQLGDDYSSGLGAYFKQAFTDLGGTVLEAQFQTGETDFNAILTNVLNSDADVIFAPSSIQTAPLLIQQARQMGITMPILAGDTWENESIINNAGQYATDVYLSTFFDENDTSNPAAAEFVTGFKAWLNADAQNLTNNGDSDGVAAVSALGFDAYNVAVAALEAAGSTAGTDVQAALPGVTYENGVTGSISFNENGDANKDMAYIKTINVETGAFDFLKTQSIAE</sequence>
<dbReference type="PANTHER" id="PTHR47151">
    <property type="entry name" value="LEU/ILE/VAL-BINDING ABC TRANSPORTER SUBUNIT"/>
    <property type="match status" value="1"/>
</dbReference>
<feature type="chain" id="PRO_5038692290" evidence="3">
    <location>
        <begin position="20"/>
        <end position="403"/>
    </location>
</feature>
<feature type="domain" description="Leucine-binding protein" evidence="4">
    <location>
        <begin position="38"/>
        <end position="382"/>
    </location>
</feature>
<proteinExistence type="inferred from homology"/>
<reference evidence="5" key="1">
    <citation type="submission" date="2020-10" db="EMBL/GenBank/DDBJ databases">
        <authorList>
            <person name="Gilroy R."/>
        </authorList>
    </citation>
    <scope>NUCLEOTIDE SEQUENCE</scope>
    <source>
        <strain evidence="5">2830</strain>
    </source>
</reference>
<organism evidence="5 6">
    <name type="scientific">Candidatus Avidehalobacter gallistercoris</name>
    <dbReference type="NCBI Taxonomy" id="2840694"/>
    <lineage>
        <taxon>Bacteria</taxon>
        <taxon>Bacillati</taxon>
        <taxon>Bacillota</taxon>
        <taxon>Clostridia</taxon>
        <taxon>Eubacteriales</taxon>
        <taxon>Peptococcaceae</taxon>
        <taxon>Peptococcaceae incertae sedis</taxon>
        <taxon>Candidatus Avidehalobacter</taxon>
    </lineage>
</organism>
<reference evidence="5" key="2">
    <citation type="journal article" date="2021" name="PeerJ">
        <title>Extensive microbial diversity within the chicken gut microbiome revealed by metagenomics and culture.</title>
        <authorList>
            <person name="Gilroy R."/>
            <person name="Ravi A."/>
            <person name="Getino M."/>
            <person name="Pursley I."/>
            <person name="Horton D.L."/>
            <person name="Alikhan N.F."/>
            <person name="Baker D."/>
            <person name="Gharbi K."/>
            <person name="Hall N."/>
            <person name="Watson M."/>
            <person name="Adriaenssens E.M."/>
            <person name="Foster-Nyarko E."/>
            <person name="Jarju S."/>
            <person name="Secka A."/>
            <person name="Antonio M."/>
            <person name="Oren A."/>
            <person name="Chaudhuri R.R."/>
            <person name="La Ragione R."/>
            <person name="Hildebrand F."/>
            <person name="Pallen M.J."/>
        </authorList>
    </citation>
    <scope>NUCLEOTIDE SEQUENCE</scope>
    <source>
        <strain evidence="5">2830</strain>
    </source>
</reference>
<dbReference type="EMBL" id="DVMH01000025">
    <property type="protein sequence ID" value="HIU10581.1"/>
    <property type="molecule type" value="Genomic_DNA"/>
</dbReference>
<evidence type="ECO:0000313" key="5">
    <source>
        <dbReference type="EMBL" id="HIU10581.1"/>
    </source>
</evidence>
<evidence type="ECO:0000256" key="3">
    <source>
        <dbReference type="SAM" id="SignalP"/>
    </source>
</evidence>
<evidence type="ECO:0000259" key="4">
    <source>
        <dbReference type="Pfam" id="PF13458"/>
    </source>
</evidence>
<keyword evidence="2 3" id="KW-0732">Signal</keyword>
<dbReference type="Proteomes" id="UP000824124">
    <property type="component" value="Unassembled WGS sequence"/>
</dbReference>
<dbReference type="PANTHER" id="PTHR47151:SF2">
    <property type="entry name" value="AMINO ACID BINDING PROTEIN"/>
    <property type="match status" value="1"/>
</dbReference>
<gene>
    <name evidence="5" type="ORF">IAB00_04975</name>
</gene>
<evidence type="ECO:0000256" key="2">
    <source>
        <dbReference type="ARBA" id="ARBA00022729"/>
    </source>
</evidence>
<dbReference type="Gene3D" id="3.40.50.2300">
    <property type="match status" value="2"/>
</dbReference>
<dbReference type="InterPro" id="IPR028081">
    <property type="entry name" value="Leu-bd"/>
</dbReference>
<dbReference type="Pfam" id="PF13458">
    <property type="entry name" value="Peripla_BP_6"/>
    <property type="match status" value="1"/>
</dbReference>
<comment type="similarity">
    <text evidence="1">Belongs to the leucine-binding protein family.</text>
</comment>
<dbReference type="PROSITE" id="PS51257">
    <property type="entry name" value="PROKAR_LIPOPROTEIN"/>
    <property type="match status" value="1"/>
</dbReference>
<evidence type="ECO:0000256" key="1">
    <source>
        <dbReference type="ARBA" id="ARBA00010062"/>
    </source>
</evidence>
<dbReference type="InterPro" id="IPR028082">
    <property type="entry name" value="Peripla_BP_I"/>
</dbReference>
<accession>A0A9D1HJU4</accession>
<dbReference type="CDD" id="cd06347">
    <property type="entry name" value="PBP1_ABC_LivK_ligand_binding-like"/>
    <property type="match status" value="1"/>
</dbReference>
<protein>
    <submittedName>
        <fullName evidence="5">ABC transporter substrate-binding protein</fullName>
    </submittedName>
</protein>
<dbReference type="AlphaFoldDB" id="A0A9D1HJU4"/>
<dbReference type="SUPFAM" id="SSF53822">
    <property type="entry name" value="Periplasmic binding protein-like I"/>
    <property type="match status" value="1"/>
</dbReference>
<comment type="caution">
    <text evidence="5">The sequence shown here is derived from an EMBL/GenBank/DDBJ whole genome shotgun (WGS) entry which is preliminary data.</text>
</comment>
<name>A0A9D1HJU4_9FIRM</name>
<feature type="signal peptide" evidence="3">
    <location>
        <begin position="1"/>
        <end position="19"/>
    </location>
</feature>